<evidence type="ECO:0000313" key="2">
    <source>
        <dbReference type="Proteomes" id="UP001455709"/>
    </source>
</evidence>
<keyword evidence="2" id="KW-1185">Reference proteome</keyword>
<name>A0ABV0FA81_9NEIS</name>
<comment type="caution">
    <text evidence="1">The sequence shown here is derived from an EMBL/GenBank/DDBJ whole genome shotgun (WGS) entry which is preliminary data.</text>
</comment>
<proteinExistence type="predicted"/>
<dbReference type="EMBL" id="JBDOJC010000001">
    <property type="protein sequence ID" value="MEO2216985.1"/>
    <property type="molecule type" value="Genomic_DNA"/>
</dbReference>
<gene>
    <name evidence="1" type="ORF">ABGV49_07965</name>
</gene>
<dbReference type="PROSITE" id="PS51257">
    <property type="entry name" value="PROKAR_LIPOPROTEIN"/>
    <property type="match status" value="1"/>
</dbReference>
<dbReference type="Proteomes" id="UP001455709">
    <property type="component" value="Unassembled WGS sequence"/>
</dbReference>
<dbReference type="RefSeq" id="WP_347370291.1">
    <property type="nucleotide sequence ID" value="NZ_JBDOJC010000001.1"/>
</dbReference>
<evidence type="ECO:0000313" key="1">
    <source>
        <dbReference type="EMBL" id="MEO2216985.1"/>
    </source>
</evidence>
<accession>A0ABV0FA81</accession>
<evidence type="ECO:0008006" key="3">
    <source>
        <dbReference type="Google" id="ProtNLM"/>
    </source>
</evidence>
<protein>
    <recommendedName>
        <fullName evidence="3">Lipoprotein</fullName>
    </recommendedName>
</protein>
<reference evidence="1 2" key="1">
    <citation type="submission" date="2024-05" db="EMBL/GenBank/DDBJ databases">
        <authorList>
            <person name="De Oliveira J.P."/>
            <person name="Noriler S.A."/>
            <person name="De Oliveira A.G."/>
            <person name="Sipoli D.S."/>
        </authorList>
    </citation>
    <scope>NUCLEOTIDE SEQUENCE [LARGE SCALE GENOMIC DNA]</scope>
    <source>
        <strain evidence="1 2">LABIM189</strain>
    </source>
</reference>
<sequence>MIKRFFVWILFGMLSVTTISLIGCKKSERDTAQAESKNIGVQEDDISQDGKVDFDGNDFVISIQNMDPKNTISVGVSGYADLKDSSPKYTYEFYVGDECKEKLKIFKVGYGNKGIGLKAENCIVSGKKPEVEVSSSEWGGLKKFSVYYMYDGGGRMHEVFFCKKDSSYVSCDGK</sequence>
<organism evidence="1 2">
    <name type="scientific">Chromobacterium vaccinii</name>
    <dbReference type="NCBI Taxonomy" id="1108595"/>
    <lineage>
        <taxon>Bacteria</taxon>
        <taxon>Pseudomonadati</taxon>
        <taxon>Pseudomonadota</taxon>
        <taxon>Betaproteobacteria</taxon>
        <taxon>Neisseriales</taxon>
        <taxon>Chromobacteriaceae</taxon>
        <taxon>Chromobacterium</taxon>
    </lineage>
</organism>